<dbReference type="NCBIfam" id="TIGR02206">
    <property type="entry name" value="intg_mem_TP0381"/>
    <property type="match status" value="1"/>
</dbReference>
<protein>
    <submittedName>
        <fullName evidence="2">Putative integral membrane protein (TIGR02206 family)</fullName>
    </submittedName>
</protein>
<feature type="transmembrane region" description="Helical" evidence="1">
    <location>
        <begin position="208"/>
        <end position="230"/>
    </location>
</feature>
<feature type="transmembrane region" description="Helical" evidence="1">
    <location>
        <begin position="132"/>
        <end position="151"/>
    </location>
</feature>
<dbReference type="Pfam" id="PF14808">
    <property type="entry name" value="TMEM164"/>
    <property type="match status" value="1"/>
</dbReference>
<evidence type="ECO:0000313" key="2">
    <source>
        <dbReference type="EMBL" id="TWI58979.1"/>
    </source>
</evidence>
<dbReference type="Proteomes" id="UP000315711">
    <property type="component" value="Unassembled WGS sequence"/>
</dbReference>
<comment type="caution">
    <text evidence="2">The sequence shown here is derived from an EMBL/GenBank/DDBJ whole genome shotgun (WGS) entry which is preliminary data.</text>
</comment>
<accession>A0A562QQF7</accession>
<dbReference type="InterPro" id="IPR011737">
    <property type="entry name" value="CHP02206_TP0381"/>
</dbReference>
<feature type="transmembrane region" description="Helical" evidence="1">
    <location>
        <begin position="101"/>
        <end position="120"/>
    </location>
</feature>
<keyword evidence="1" id="KW-1133">Transmembrane helix</keyword>
<dbReference type="RefSeq" id="WP_242009709.1">
    <property type="nucleotide sequence ID" value="NZ_VLKZ01000002.1"/>
</dbReference>
<evidence type="ECO:0000256" key="1">
    <source>
        <dbReference type="SAM" id="Phobius"/>
    </source>
</evidence>
<feature type="transmembrane region" description="Helical" evidence="1">
    <location>
        <begin position="163"/>
        <end position="188"/>
    </location>
</feature>
<dbReference type="AlphaFoldDB" id="A0A562QQF7"/>
<feature type="transmembrane region" description="Helical" evidence="1">
    <location>
        <begin position="50"/>
        <end position="71"/>
    </location>
</feature>
<sequence>MNSIFARESYVETALFLSPVHLITIFLFLILLWFQYRFRKHPLMKTYGRWALVAALFLSEVSLIIWSIYVGQWDLRFNLPLQLCTISLYLCVIMLLIKQRFIFEIVYFFGLAGAFQAIVTPELYYTFPHYRFLHFFIAHFAIILAILHMVWVERMTITLRSMIKSFVALNIFALVAFLVNIATGANYMFLARKPENPSILDVLGPYPWYILFLEVIALLMFFILYFPFYVKHHKKKW</sequence>
<feature type="transmembrane region" description="Helical" evidence="1">
    <location>
        <begin position="77"/>
        <end position="96"/>
    </location>
</feature>
<feature type="transmembrane region" description="Helical" evidence="1">
    <location>
        <begin position="20"/>
        <end position="38"/>
    </location>
</feature>
<name>A0A562QQF7_9BACI</name>
<proteinExistence type="predicted"/>
<keyword evidence="3" id="KW-1185">Reference proteome</keyword>
<reference evidence="2 3" key="1">
    <citation type="journal article" date="2015" name="Stand. Genomic Sci.">
        <title>Genomic Encyclopedia of Bacterial and Archaeal Type Strains, Phase III: the genomes of soil and plant-associated and newly described type strains.</title>
        <authorList>
            <person name="Whitman W.B."/>
            <person name="Woyke T."/>
            <person name="Klenk H.P."/>
            <person name="Zhou Y."/>
            <person name="Lilburn T.G."/>
            <person name="Beck B.J."/>
            <person name="De Vos P."/>
            <person name="Vandamme P."/>
            <person name="Eisen J.A."/>
            <person name="Garrity G."/>
            <person name="Hugenholtz P."/>
            <person name="Kyrpides N.C."/>
        </authorList>
    </citation>
    <scope>NUCLEOTIDE SEQUENCE [LARGE SCALE GENOMIC DNA]</scope>
    <source>
        <strain evidence="2 3">CGMCC 1.10116</strain>
    </source>
</reference>
<gene>
    <name evidence="2" type="ORF">IQ10_00689</name>
</gene>
<dbReference type="EMBL" id="VLKZ01000002">
    <property type="protein sequence ID" value="TWI58979.1"/>
    <property type="molecule type" value="Genomic_DNA"/>
</dbReference>
<keyword evidence="1" id="KW-0472">Membrane</keyword>
<organism evidence="2 3">
    <name type="scientific">Halalkalibacter nanhaiisediminis</name>
    <dbReference type="NCBI Taxonomy" id="688079"/>
    <lineage>
        <taxon>Bacteria</taxon>
        <taxon>Bacillati</taxon>
        <taxon>Bacillota</taxon>
        <taxon>Bacilli</taxon>
        <taxon>Bacillales</taxon>
        <taxon>Bacillaceae</taxon>
        <taxon>Halalkalibacter</taxon>
    </lineage>
</organism>
<keyword evidence="1" id="KW-0812">Transmembrane</keyword>
<evidence type="ECO:0000313" key="3">
    <source>
        <dbReference type="Proteomes" id="UP000315711"/>
    </source>
</evidence>